<feature type="region of interest" description="Disordered" evidence="10">
    <location>
        <begin position="32"/>
        <end position="52"/>
    </location>
</feature>
<dbReference type="InterPro" id="IPR033599">
    <property type="entry name" value="TAF1B/Rrn7"/>
</dbReference>
<dbReference type="SUPFAM" id="SSF57625">
    <property type="entry name" value="Invertebrate chitin-binding proteins"/>
    <property type="match status" value="1"/>
</dbReference>
<keyword evidence="6" id="KW-0805">Transcription regulation</keyword>
<name>A0A7R8W9Y1_9CRUS</name>
<sequence>MKVFVVVIALLHVSIADELAALAGLGGLAGLHHHHHHDHAHDDKKADDDGGRGAREIQEFQTSRFQQASSNRFSGKYQAQAQTLQAVGGSGVGAAPQLSGPVTPGLSAQTGGSGGFSRAQSFGTQQQFVSNQRTSITNGGRMEDLFRRKYTLPKLRERVFLELRVALLLLFVFQALPDAGLLLFLFVFQALPDAALQEQAAFKSRRSKLDSKELDLILVPSNQPVVLSKLVAHFKEDKRRSKHPDNVVLELDKEDPKPEQSHHSKPADSEEVESESHHSKPVEDSEEVELESHRSKLVDSEEVESECHHSKPVDSEEVELESHHSKPVDKHQASKPEQSHHSKLEDSEEVESHHSNPVDKHQASKPEQSHHSKPVDKHQASKPEQSHHSKLEDSEEVESPRSKLVDSLELVEYLHSKLADSEEVESPHSKLADSELVESLHSKLVDKHQDSERVQSPHSKAELHLDLDSKQVVLNEALGCLPSKHRDNSQEDFRADSNLANEGVRSKQEVPHSEDNRSRMLLFFSNKDEFQSGSINLNAEELSRLQQQLATGNWTEPLGLSSGAFVLFGSILSSFSCEGRNYGYYADVSMDCRLFHICHPMVFPDGVSQTFQYSFFCGNTTQFDQSKLTCVHTIDAIPCSESENYYYRNDEFGVVTEITGIPPKPQPPNLPPYICVQNCAGFSASLYNTGEIEEFETKAGALYCVVCDSQSLEFSQHIEEDDDFFRTIAGQKRRLSKSLSTASSASGTSTPLTFGNESEEFEEGDESVTRITLPQAMTVVVSRMTETLESLAAGVLSPQFSENVRLLWTFYLQRLHEERSFSEAPTSSAEQSEEAEEDSSQLSSTESRSSTESSSFSASNVESSSDDSLIEDVTGKGKKSKKKETSRPDDDMLEVLNVYKAVEILYLALLLGNELNVHLFDLLRWIREGHLPWYHIKHLFPTRTYFFFSKAAAFKRCDTAVLPNSDLIRSLAVGSKLDVAFFPSNCRWRNILKRLVTDLSLPKAFEERGLEWESHYQWKDDGFFLGTPSGGSKYGASGPKVPDYEGFAASVLLIVLKDIYGLDGCTEWQISEQERASTPVHGSGEPFVFNSWLETLSMRTHTLSYFSPSVNLFHGDGEGDTEATVNWAQSVMTKRPGKQTSVYAMVDETFSQLNAEDNPDLTVPLKPSLYPLSGLAKQYVEDASIRQLFRETKGINGSELPLSEEAEEVLVREFRGTDVKKDANGRWDGTGDYWVFHPLSVMPRRGGQGQIVSLTDARVDLAQLPSAFKVILKALAFCIERREELLYHALVMTEKQLLRKAIFKARRLLKQEQFHGQTEQSNAD</sequence>
<feature type="region of interest" description="Disordered" evidence="10">
    <location>
        <begin position="483"/>
        <end position="513"/>
    </location>
</feature>
<dbReference type="PANTHER" id="PTHR31576:SF2">
    <property type="entry name" value="TATA BOX-BINDING PROTEIN-ASSOCIATED FACTOR RNA POLYMERASE I SUBUNIT B"/>
    <property type="match status" value="1"/>
</dbReference>
<feature type="region of interest" description="Disordered" evidence="10">
    <location>
        <begin position="821"/>
        <end position="887"/>
    </location>
</feature>
<reference evidence="12" key="1">
    <citation type="submission" date="2020-11" db="EMBL/GenBank/DDBJ databases">
        <authorList>
            <person name="Tran Van P."/>
        </authorList>
    </citation>
    <scope>NUCLEOTIDE SEQUENCE</scope>
</reference>
<gene>
    <name evidence="12" type="ORF">CTOB1V02_LOCUS4992</name>
</gene>
<comment type="subcellular location">
    <subcellularLocation>
        <location evidence="1">Nucleus</location>
        <location evidence="1">Nucleolus</location>
    </subcellularLocation>
</comment>
<evidence type="ECO:0000256" key="4">
    <source>
        <dbReference type="ARBA" id="ARBA00022771"/>
    </source>
</evidence>
<feature type="region of interest" description="Disordered" evidence="10">
    <location>
        <begin position="237"/>
        <end position="403"/>
    </location>
</feature>
<feature type="compositionally biased region" description="Acidic residues" evidence="10">
    <location>
        <begin position="757"/>
        <end position="766"/>
    </location>
</feature>
<evidence type="ECO:0000256" key="5">
    <source>
        <dbReference type="ARBA" id="ARBA00022833"/>
    </source>
</evidence>
<feature type="region of interest" description="Disordered" evidence="10">
    <location>
        <begin position="739"/>
        <end position="768"/>
    </location>
</feature>
<feature type="compositionally biased region" description="Basic and acidic residues" evidence="10">
    <location>
        <begin position="504"/>
        <end position="513"/>
    </location>
</feature>
<keyword evidence="3" id="KW-0479">Metal-binding</keyword>
<evidence type="ECO:0000256" key="8">
    <source>
        <dbReference type="ARBA" id="ARBA00023163"/>
    </source>
</evidence>
<dbReference type="InterPro" id="IPR036508">
    <property type="entry name" value="Chitin-bd_dom_sf"/>
</dbReference>
<dbReference type="GO" id="GO:0001164">
    <property type="term" value="F:RNA polymerase I core promoter sequence-specific DNA binding"/>
    <property type="evidence" value="ECO:0007669"/>
    <property type="project" value="InterPro"/>
</dbReference>
<keyword evidence="4" id="KW-0863">Zinc-finger</keyword>
<dbReference type="EMBL" id="OB661028">
    <property type="protein sequence ID" value="CAD7227083.1"/>
    <property type="molecule type" value="Genomic_DNA"/>
</dbReference>
<dbReference type="GO" id="GO:0042790">
    <property type="term" value="P:nucleolar large rRNA transcription by RNA polymerase I"/>
    <property type="evidence" value="ECO:0007669"/>
    <property type="project" value="TreeGrafter"/>
</dbReference>
<evidence type="ECO:0000256" key="9">
    <source>
        <dbReference type="ARBA" id="ARBA00023242"/>
    </source>
</evidence>
<feature type="compositionally biased region" description="Low complexity" evidence="10">
    <location>
        <begin position="739"/>
        <end position="749"/>
    </location>
</feature>
<feature type="compositionally biased region" description="Basic and acidic residues" evidence="10">
    <location>
        <begin position="237"/>
        <end position="283"/>
    </location>
</feature>
<dbReference type="GO" id="GO:0070860">
    <property type="term" value="C:RNA polymerase I core factor complex"/>
    <property type="evidence" value="ECO:0007669"/>
    <property type="project" value="InterPro"/>
</dbReference>
<keyword evidence="7" id="KW-0238">DNA-binding</keyword>
<feature type="compositionally biased region" description="Basic and acidic residues" evidence="10">
    <location>
        <begin position="39"/>
        <end position="52"/>
    </location>
</feature>
<dbReference type="GO" id="GO:0005576">
    <property type="term" value="C:extracellular region"/>
    <property type="evidence" value="ECO:0007669"/>
    <property type="project" value="InterPro"/>
</dbReference>
<feature type="compositionally biased region" description="Basic and acidic residues" evidence="10">
    <location>
        <begin position="484"/>
        <end position="495"/>
    </location>
</feature>
<evidence type="ECO:0000256" key="11">
    <source>
        <dbReference type="SAM" id="SignalP"/>
    </source>
</evidence>
<evidence type="ECO:0000313" key="12">
    <source>
        <dbReference type="EMBL" id="CAD7227083.1"/>
    </source>
</evidence>
<organism evidence="12">
    <name type="scientific">Cyprideis torosa</name>
    <dbReference type="NCBI Taxonomy" id="163714"/>
    <lineage>
        <taxon>Eukaryota</taxon>
        <taxon>Metazoa</taxon>
        <taxon>Ecdysozoa</taxon>
        <taxon>Arthropoda</taxon>
        <taxon>Crustacea</taxon>
        <taxon>Oligostraca</taxon>
        <taxon>Ostracoda</taxon>
        <taxon>Podocopa</taxon>
        <taxon>Podocopida</taxon>
        <taxon>Cytherocopina</taxon>
        <taxon>Cytheroidea</taxon>
        <taxon>Cytherideidae</taxon>
        <taxon>Cyprideis</taxon>
    </lineage>
</organism>
<feature type="chain" id="PRO_5043859748" evidence="11">
    <location>
        <begin position="17"/>
        <end position="1324"/>
    </location>
</feature>
<dbReference type="InterPro" id="IPR002557">
    <property type="entry name" value="Chitin-bd_dom"/>
</dbReference>
<protein>
    <submittedName>
        <fullName evidence="12">Uncharacterized protein</fullName>
    </submittedName>
</protein>
<comment type="similarity">
    <text evidence="2">Belongs to the RRN7/TAF1B family.</text>
</comment>
<evidence type="ECO:0000256" key="2">
    <source>
        <dbReference type="ARBA" id="ARBA00006899"/>
    </source>
</evidence>
<dbReference type="Pfam" id="PF20644">
    <property type="entry name" value="Rrn7_cyclin_N"/>
    <property type="match status" value="1"/>
</dbReference>
<evidence type="ECO:0000256" key="6">
    <source>
        <dbReference type="ARBA" id="ARBA00023015"/>
    </source>
</evidence>
<evidence type="ECO:0000256" key="7">
    <source>
        <dbReference type="ARBA" id="ARBA00023125"/>
    </source>
</evidence>
<dbReference type="GO" id="GO:0008270">
    <property type="term" value="F:zinc ion binding"/>
    <property type="evidence" value="ECO:0007669"/>
    <property type="project" value="UniProtKB-KW"/>
</dbReference>
<dbReference type="Pfam" id="PF01607">
    <property type="entry name" value="CBM_14"/>
    <property type="match status" value="1"/>
</dbReference>
<keyword evidence="9" id="KW-0539">Nucleus</keyword>
<dbReference type="GO" id="GO:0008061">
    <property type="term" value="F:chitin binding"/>
    <property type="evidence" value="ECO:0007669"/>
    <property type="project" value="InterPro"/>
</dbReference>
<evidence type="ECO:0000256" key="3">
    <source>
        <dbReference type="ARBA" id="ARBA00022723"/>
    </source>
</evidence>
<feature type="compositionally biased region" description="Basic and acidic residues" evidence="10">
    <location>
        <begin position="290"/>
        <end position="403"/>
    </location>
</feature>
<dbReference type="InterPro" id="IPR048540">
    <property type="entry name" value="Rrn7_cyclin_N"/>
</dbReference>
<feature type="signal peptide" evidence="11">
    <location>
        <begin position="1"/>
        <end position="16"/>
    </location>
</feature>
<keyword evidence="8" id="KW-0804">Transcription</keyword>
<evidence type="ECO:0000256" key="1">
    <source>
        <dbReference type="ARBA" id="ARBA00004604"/>
    </source>
</evidence>
<keyword evidence="11" id="KW-0732">Signal</keyword>
<feature type="compositionally biased region" description="Low complexity" evidence="10">
    <location>
        <begin position="840"/>
        <end position="863"/>
    </location>
</feature>
<evidence type="ECO:0000256" key="10">
    <source>
        <dbReference type="SAM" id="MobiDB-lite"/>
    </source>
</evidence>
<dbReference type="OrthoDB" id="6407151at2759"/>
<dbReference type="PROSITE" id="PS50940">
    <property type="entry name" value="CHIT_BIND_II"/>
    <property type="match status" value="1"/>
</dbReference>
<proteinExistence type="inferred from homology"/>
<accession>A0A7R8W9Y1</accession>
<keyword evidence="5" id="KW-0862">Zinc</keyword>
<dbReference type="GO" id="GO:0005668">
    <property type="term" value="C:RNA polymerase transcription factor SL1 complex"/>
    <property type="evidence" value="ECO:0007669"/>
    <property type="project" value="TreeGrafter"/>
</dbReference>
<dbReference type="PANTHER" id="PTHR31576">
    <property type="entry name" value="TATA BOX-BINDING PROTEIN-ASSOCIATED FACTOR RNA POLYMERASE I SUBUNIT B"/>
    <property type="match status" value="1"/>
</dbReference>